<gene>
    <name evidence="1" type="primary">42</name>
    <name evidence="1" type="ORF">AH03_42</name>
</gene>
<name>A0AAE8BQS2_9CAUD</name>
<sequence length="126" mass="13750">MGKYDRQIATAKRLIKKYGSPVTFRQVRDAVSDPAKPWDDLPAVTIDKTVDAVFVDDSSTLQQVFAAYLSGTVIPDGQVTVFLPDFGLQPSNKDVIIKDGVEYRIAKVGTLKPADQIIMHSLGVIG</sequence>
<reference evidence="1" key="1">
    <citation type="submission" date="2021-07" db="EMBL/GenBank/DDBJ databases">
        <authorList>
            <person name="Roth S.J."/>
            <person name="Krukonis G.P."/>
            <person name="Delesalle V.A."/>
        </authorList>
    </citation>
    <scope>NUCLEOTIDE SEQUENCE</scope>
</reference>
<organism evidence="1 2">
    <name type="scientific">Erwinia phage AH03</name>
    <dbReference type="NCBI Taxonomy" id="2869568"/>
    <lineage>
        <taxon>Viruses</taxon>
        <taxon>Duplodnaviria</taxon>
        <taxon>Heunggongvirae</taxon>
        <taxon>Uroviricota</taxon>
        <taxon>Caudoviricetes</taxon>
        <taxon>Ahotrevirus</taxon>
        <taxon>Ahotrevirus AH03</taxon>
    </lineage>
</organism>
<evidence type="ECO:0000313" key="2">
    <source>
        <dbReference type="Proteomes" id="UP000828678"/>
    </source>
</evidence>
<dbReference type="Proteomes" id="UP000828678">
    <property type="component" value="Segment"/>
</dbReference>
<evidence type="ECO:0000313" key="1">
    <source>
        <dbReference type="EMBL" id="QZA70455.1"/>
    </source>
</evidence>
<proteinExistence type="predicted"/>
<accession>A0AAE8BQS2</accession>
<dbReference type="EMBL" id="MZ501266">
    <property type="protein sequence ID" value="QZA70455.1"/>
    <property type="molecule type" value="Genomic_DNA"/>
</dbReference>
<protein>
    <submittedName>
        <fullName evidence="1">Head-to-tail stopper</fullName>
    </submittedName>
</protein>
<keyword evidence="2" id="KW-1185">Reference proteome</keyword>